<dbReference type="Proteomes" id="UP000255125">
    <property type="component" value="Unassembled WGS sequence"/>
</dbReference>
<evidence type="ECO:0000256" key="5">
    <source>
        <dbReference type="ARBA" id="ARBA00023002"/>
    </source>
</evidence>
<evidence type="ECO:0000259" key="8">
    <source>
        <dbReference type="Pfam" id="PF04444"/>
    </source>
</evidence>
<dbReference type="InterPro" id="IPR000627">
    <property type="entry name" value="Intradiol_dOase_C"/>
</dbReference>
<dbReference type="GO" id="GO:0018576">
    <property type="term" value="F:catechol 1,2-dioxygenase activity"/>
    <property type="evidence" value="ECO:0007669"/>
    <property type="project" value="InterPro"/>
</dbReference>
<reference evidence="9 10" key="1">
    <citation type="submission" date="2018-06" db="EMBL/GenBank/DDBJ databases">
        <authorList>
            <consortium name="Pathogen Informatics"/>
            <person name="Doyle S."/>
        </authorList>
    </citation>
    <scope>NUCLEOTIDE SEQUENCE [LARGE SCALE GENOMIC DNA]</scope>
    <source>
        <strain evidence="9 10">NCTC10392</strain>
    </source>
</reference>
<evidence type="ECO:0000313" key="9">
    <source>
        <dbReference type="EMBL" id="SUD31461.1"/>
    </source>
</evidence>
<dbReference type="CDD" id="cd03461">
    <property type="entry name" value="1_2-HQD"/>
    <property type="match status" value="1"/>
</dbReference>
<dbReference type="Pfam" id="PF00775">
    <property type="entry name" value="Dioxygenase_C"/>
    <property type="match status" value="1"/>
</dbReference>
<evidence type="ECO:0000256" key="6">
    <source>
        <dbReference type="ARBA" id="ARBA00023004"/>
    </source>
</evidence>
<dbReference type="GO" id="GO:0047074">
    <property type="term" value="F:4-hydroxycatechol 1,2-dioxygenase activity"/>
    <property type="evidence" value="ECO:0007669"/>
    <property type="project" value="UniProtKB-EC"/>
</dbReference>
<organism evidence="9 10">
    <name type="scientific">Pseudomonas fluorescens</name>
    <dbReference type="NCBI Taxonomy" id="294"/>
    <lineage>
        <taxon>Bacteria</taxon>
        <taxon>Pseudomonadati</taxon>
        <taxon>Pseudomonadota</taxon>
        <taxon>Gammaproteobacteria</taxon>
        <taxon>Pseudomonadales</taxon>
        <taxon>Pseudomonadaceae</taxon>
        <taxon>Pseudomonas</taxon>
    </lineage>
</organism>
<dbReference type="InterPro" id="IPR050770">
    <property type="entry name" value="Intradiol_RC_Dioxygenase"/>
</dbReference>
<dbReference type="PANTHER" id="PTHR33711:SF7">
    <property type="entry name" value="INTRADIOL RING-CLEAVAGE DIOXYGENASES DOMAIN-CONTAINING PROTEIN-RELATED"/>
    <property type="match status" value="1"/>
</dbReference>
<feature type="domain" description="Intradiol ring-cleavage dioxygenases" evidence="7">
    <location>
        <begin position="101"/>
        <end position="282"/>
    </location>
</feature>
<dbReference type="Pfam" id="PF04444">
    <property type="entry name" value="Dioxygenase_N"/>
    <property type="match status" value="1"/>
</dbReference>
<feature type="domain" description="Catechol dioxygenase N-terminal" evidence="8">
    <location>
        <begin position="22"/>
        <end position="95"/>
    </location>
</feature>
<evidence type="ECO:0000256" key="2">
    <source>
        <dbReference type="ARBA" id="ARBA00007825"/>
    </source>
</evidence>
<keyword evidence="6" id="KW-0408">Iron</keyword>
<dbReference type="InterPro" id="IPR039390">
    <property type="entry name" value="1_2-HQD/HQD"/>
</dbReference>
<comment type="similarity">
    <text evidence="2">Belongs to the intradiol ring-cleavage dioxygenase family.</text>
</comment>
<evidence type="ECO:0000256" key="3">
    <source>
        <dbReference type="ARBA" id="ARBA00022723"/>
    </source>
</evidence>
<dbReference type="RefSeq" id="WP_115284263.1">
    <property type="nucleotide sequence ID" value="NZ_UGUS01000002.1"/>
</dbReference>
<protein>
    <submittedName>
        <fullName evidence="9">Putative hydroxyquinol 1,2-dioxygenase</fullName>
        <ecNumber evidence="9">1.13.11.37</ecNumber>
    </submittedName>
</protein>
<name>A0A379IFD8_PSEFL</name>
<comment type="cofactor">
    <cofactor evidence="1">
        <name>Fe(3+)</name>
        <dbReference type="ChEBI" id="CHEBI:29034"/>
    </cofactor>
</comment>
<proteinExistence type="inferred from homology"/>
<keyword evidence="5 9" id="KW-0560">Oxidoreductase</keyword>
<dbReference type="AlphaFoldDB" id="A0A379IFD8"/>
<dbReference type="GO" id="GO:0008199">
    <property type="term" value="F:ferric iron binding"/>
    <property type="evidence" value="ECO:0007669"/>
    <property type="project" value="InterPro"/>
</dbReference>
<sequence length="299" mass="33017">MINVDENTITAAVLEQQANCPNPRLKQIMTSLICHLHDFAREVRLTEGEWEQGIDFLTRVGHITDDKRQEFILLSDTLGLTMLVNAQNNQKPPQCTESTIFGPFFVENAPLFENGGDITNGARGEPCRVSGSVRGLDGQGIPHAEVQVWQCDEDGFYDVQYPELDQAQCRGQLATATDGSFSFHSVLAQAYPIPHDGPVGQMLELLGRHPWRPAHLHFMIKAPGYQTLITHIFRDGDPYLESDAVFGVRSSLIADWKQIPGTGSDSGTATCHELNVDIVLNPVSATTTRNNHKTLEATP</sequence>
<dbReference type="EC" id="1.13.11.37" evidence="9"/>
<keyword evidence="4 9" id="KW-0223">Dioxygenase</keyword>
<evidence type="ECO:0000256" key="1">
    <source>
        <dbReference type="ARBA" id="ARBA00001965"/>
    </source>
</evidence>
<evidence type="ECO:0000256" key="4">
    <source>
        <dbReference type="ARBA" id="ARBA00022964"/>
    </source>
</evidence>
<dbReference type="SUPFAM" id="SSF49482">
    <property type="entry name" value="Aromatic compound dioxygenase"/>
    <property type="match status" value="1"/>
</dbReference>
<evidence type="ECO:0000313" key="10">
    <source>
        <dbReference type="Proteomes" id="UP000255125"/>
    </source>
</evidence>
<gene>
    <name evidence="9" type="primary">chqB_1</name>
    <name evidence="9" type="ORF">NCTC10392_03392</name>
</gene>
<accession>A0A379IFD8</accession>
<dbReference type="GO" id="GO:0009712">
    <property type="term" value="P:catechol-containing compound metabolic process"/>
    <property type="evidence" value="ECO:0007669"/>
    <property type="project" value="InterPro"/>
</dbReference>
<dbReference type="Gene3D" id="2.60.130.10">
    <property type="entry name" value="Aromatic compound dioxygenase"/>
    <property type="match status" value="1"/>
</dbReference>
<dbReference type="InterPro" id="IPR007535">
    <property type="entry name" value="Catechol_dOase_N"/>
</dbReference>
<evidence type="ECO:0000259" key="7">
    <source>
        <dbReference type="Pfam" id="PF00775"/>
    </source>
</evidence>
<dbReference type="InterPro" id="IPR015889">
    <property type="entry name" value="Intradiol_dOase_core"/>
</dbReference>
<dbReference type="OrthoDB" id="9800887at2"/>
<dbReference type="EMBL" id="UGUS01000002">
    <property type="protein sequence ID" value="SUD31461.1"/>
    <property type="molecule type" value="Genomic_DNA"/>
</dbReference>
<dbReference type="PANTHER" id="PTHR33711">
    <property type="entry name" value="DIOXYGENASE, PUTATIVE (AFU_ORTHOLOGUE AFUA_2G02910)-RELATED"/>
    <property type="match status" value="1"/>
</dbReference>
<keyword evidence="3" id="KW-0479">Metal-binding</keyword>